<evidence type="ECO:0000313" key="5">
    <source>
        <dbReference type="EMBL" id="KAB7516726.1"/>
    </source>
</evidence>
<feature type="domain" description="Ketoreductase" evidence="3">
    <location>
        <begin position="14"/>
        <end position="167"/>
    </location>
</feature>
<feature type="region of interest" description="Disordered" evidence="2">
    <location>
        <begin position="245"/>
        <end position="270"/>
    </location>
</feature>
<organism evidence="5 8">
    <name type="scientific">Halosegnis rubeus</name>
    <dbReference type="NCBI Taxonomy" id="2212850"/>
    <lineage>
        <taxon>Archaea</taxon>
        <taxon>Methanobacteriati</taxon>
        <taxon>Methanobacteriota</taxon>
        <taxon>Stenosarchaea group</taxon>
        <taxon>Halobacteria</taxon>
        <taxon>Halobacteriales</taxon>
        <taxon>Natronomonadaceae</taxon>
        <taxon>Halosegnis</taxon>
    </lineage>
</organism>
<dbReference type="NCBIfam" id="NF004846">
    <property type="entry name" value="PRK06197.1"/>
    <property type="match status" value="1"/>
</dbReference>
<keyword evidence="1" id="KW-0560">Oxidoreductase</keyword>
<dbReference type="Proteomes" id="UP000326207">
    <property type="component" value="Unassembled WGS sequence"/>
</dbReference>
<accession>A0A5N5UDA5</accession>
<dbReference type="PANTHER" id="PTHR43157:SF31">
    <property type="entry name" value="PHOSPHATIDYLINOSITOL-GLYCAN BIOSYNTHESIS CLASS F PROTEIN"/>
    <property type="match status" value="1"/>
</dbReference>
<dbReference type="EMBL" id="QKKZ01000001">
    <property type="protein sequence ID" value="KAB7516061.1"/>
    <property type="molecule type" value="Genomic_DNA"/>
</dbReference>
<dbReference type="AlphaFoldDB" id="A0A5N5UDA5"/>
<evidence type="ECO:0000313" key="9">
    <source>
        <dbReference type="Proteomes" id="UP000326865"/>
    </source>
</evidence>
<gene>
    <name evidence="4" type="ORF">DM867_02655</name>
    <name evidence="5" type="ORF">DMP03_04990</name>
    <name evidence="6" type="ORF">DP108_02525</name>
</gene>
<proteinExistence type="predicted"/>
<evidence type="ECO:0000313" key="7">
    <source>
        <dbReference type="Proteomes" id="UP000326207"/>
    </source>
</evidence>
<dbReference type="Pfam" id="PF00106">
    <property type="entry name" value="adh_short"/>
    <property type="match status" value="1"/>
</dbReference>
<name>A0A5N5UDA5_9EURY</name>
<dbReference type="EMBL" id="QJOW01000002">
    <property type="protein sequence ID" value="KAB7516726.1"/>
    <property type="molecule type" value="Genomic_DNA"/>
</dbReference>
<accession>A0A5N5UEB2</accession>
<evidence type="ECO:0000313" key="4">
    <source>
        <dbReference type="EMBL" id="KAB7516061.1"/>
    </source>
</evidence>
<evidence type="ECO:0000259" key="3">
    <source>
        <dbReference type="SMART" id="SM00822"/>
    </source>
</evidence>
<dbReference type="Proteomes" id="UP000326302">
    <property type="component" value="Unassembled WGS sequence"/>
</dbReference>
<evidence type="ECO:0000313" key="6">
    <source>
        <dbReference type="EMBL" id="KAB7520143.1"/>
    </source>
</evidence>
<accession>A0A5N5UNA2</accession>
<sequence>MAWSTDDIPDQSDRRFVITGANSGIGKEAARELARAGGTVVMACRSLDRGETARDEIREEIPGASLRVEPLDLASLDSVHDFAHRLDGPIDVLINNAGVMAIPRAETDDGFEMQFGVNHLGHFALTGLLVDQLEDRVVTVSSRAHENGDIDFDDPHSRVNYDRWEAYGQSKLANLLFAYELDRRSDLTSLACHPGFAATNLQNGAATSLPMRVVMGVINRVIAQSAADGALPTLYAATDRDAEGGQYIGPNGLGQMRGAPEPQESTDRSYDEPLAKRLWTLSEAETEVTYPF</sequence>
<dbReference type="Proteomes" id="UP000326865">
    <property type="component" value="Unassembled WGS sequence"/>
</dbReference>
<dbReference type="GO" id="GO:0016491">
    <property type="term" value="F:oxidoreductase activity"/>
    <property type="evidence" value="ECO:0007669"/>
    <property type="project" value="UniProtKB-KW"/>
</dbReference>
<dbReference type="InterPro" id="IPR036291">
    <property type="entry name" value="NAD(P)-bd_dom_sf"/>
</dbReference>
<dbReference type="RefSeq" id="WP_152119612.1">
    <property type="nucleotide sequence ID" value="NZ_QJOW01000002.1"/>
</dbReference>
<evidence type="ECO:0000313" key="8">
    <source>
        <dbReference type="Proteomes" id="UP000326302"/>
    </source>
</evidence>
<protein>
    <submittedName>
        <fullName evidence="5">SDR family NAD(P)-dependent oxidoreductase</fullName>
    </submittedName>
</protein>
<dbReference type="SMART" id="SM00822">
    <property type="entry name" value="PKS_KR"/>
    <property type="match status" value="1"/>
</dbReference>
<dbReference type="PRINTS" id="PR00081">
    <property type="entry name" value="GDHRDH"/>
</dbReference>
<dbReference type="SUPFAM" id="SSF51735">
    <property type="entry name" value="NAD(P)-binding Rossmann-fold domains"/>
    <property type="match status" value="1"/>
</dbReference>
<dbReference type="InterPro" id="IPR002347">
    <property type="entry name" value="SDR_fam"/>
</dbReference>
<dbReference type="EMBL" id="QMDY01000001">
    <property type="protein sequence ID" value="KAB7520143.1"/>
    <property type="molecule type" value="Genomic_DNA"/>
</dbReference>
<dbReference type="Gene3D" id="3.40.50.720">
    <property type="entry name" value="NAD(P)-binding Rossmann-like Domain"/>
    <property type="match status" value="1"/>
</dbReference>
<dbReference type="PANTHER" id="PTHR43157">
    <property type="entry name" value="PHOSPHATIDYLINOSITOL-GLYCAN BIOSYNTHESIS CLASS F PROTEIN-RELATED"/>
    <property type="match status" value="1"/>
</dbReference>
<dbReference type="InterPro" id="IPR057326">
    <property type="entry name" value="KR_dom"/>
</dbReference>
<evidence type="ECO:0000256" key="2">
    <source>
        <dbReference type="SAM" id="MobiDB-lite"/>
    </source>
</evidence>
<reference evidence="7 8" key="1">
    <citation type="submission" date="2019-10" db="EMBL/GenBank/DDBJ databases">
        <title>Unraveling microbial dark matter from salterns through culturing: the case of the genus Halosegnis.</title>
        <authorList>
            <person name="Duran-Viseras A."/>
            <person name="Andrei A.-S."/>
            <person name="Vera-Gargallo B."/>
            <person name="Ghai R."/>
            <person name="Sanchez-Porro C."/>
            <person name="Ventosa A."/>
        </authorList>
    </citation>
    <scope>NUCLEOTIDE SEQUENCE [LARGE SCALE GENOMIC DNA]</scope>
    <source>
        <strain evidence="5 8">F17-44</strain>
        <strain evidence="4 9">F18-79</strain>
        <strain evidence="6 7">F19-13</strain>
    </source>
</reference>
<keyword evidence="9" id="KW-1185">Reference proteome</keyword>
<dbReference type="CDD" id="cd05327">
    <property type="entry name" value="retinol-DH_like_SDR_c_like"/>
    <property type="match status" value="1"/>
</dbReference>
<evidence type="ECO:0000256" key="1">
    <source>
        <dbReference type="ARBA" id="ARBA00023002"/>
    </source>
</evidence>
<dbReference type="OrthoDB" id="10454at2157"/>
<comment type="caution">
    <text evidence="5">The sequence shown here is derived from an EMBL/GenBank/DDBJ whole genome shotgun (WGS) entry which is preliminary data.</text>
</comment>